<dbReference type="eggNOG" id="COG0433">
    <property type="taxonomic scope" value="Bacteria"/>
</dbReference>
<dbReference type="InterPro" id="IPR052026">
    <property type="entry name" value="ExeA_AAA_ATPase_DNA-bind"/>
</dbReference>
<accession>A0A081XZV7</accession>
<dbReference type="PANTHER" id="PTHR35894">
    <property type="entry name" value="GENERAL SECRETION PATHWAY PROTEIN A-RELATED"/>
    <property type="match status" value="1"/>
</dbReference>
<dbReference type="STRING" id="55952.BU52_03250"/>
<protein>
    <recommendedName>
        <fullName evidence="3">AAA+ ATPase domain-containing protein</fullName>
    </recommendedName>
</protein>
<keyword evidence="2" id="KW-1185">Reference proteome</keyword>
<dbReference type="EMBL" id="JFCB01000001">
    <property type="protein sequence ID" value="KES09080.1"/>
    <property type="molecule type" value="Genomic_DNA"/>
</dbReference>
<organism evidence="1 2">
    <name type="scientific">Streptomyces toyocaensis</name>
    <dbReference type="NCBI Taxonomy" id="55952"/>
    <lineage>
        <taxon>Bacteria</taxon>
        <taxon>Bacillati</taxon>
        <taxon>Actinomycetota</taxon>
        <taxon>Actinomycetes</taxon>
        <taxon>Kitasatosporales</taxon>
        <taxon>Streptomycetaceae</taxon>
        <taxon>Streptomyces</taxon>
    </lineage>
</organism>
<reference evidence="1 2" key="1">
    <citation type="submission" date="2014-02" db="EMBL/GenBank/DDBJ databases">
        <title>The genome announcement of Streptomyces toyocaensis NRRL15009.</title>
        <authorList>
            <person name="Hong H.-J."/>
            <person name="Kwun M.J."/>
        </authorList>
    </citation>
    <scope>NUCLEOTIDE SEQUENCE [LARGE SCALE GENOMIC DNA]</scope>
    <source>
        <strain evidence="1 2">NRRL 15009</strain>
    </source>
</reference>
<dbReference type="InterPro" id="IPR027417">
    <property type="entry name" value="P-loop_NTPase"/>
</dbReference>
<gene>
    <name evidence="1" type="ORF">BU52_03250</name>
</gene>
<comment type="caution">
    <text evidence="1">The sequence shown here is derived from an EMBL/GenBank/DDBJ whole genome shotgun (WGS) entry which is preliminary data.</text>
</comment>
<dbReference type="AlphaFoldDB" id="A0A081XZV7"/>
<sequence>MARHSASDGPDFSIETPALRQAVDYVRGFLRSPETGTDQPDASGTGHVIAVVGEYGTGKTHLTVEVLRQVLSGGDETVHTLYVDAPADTFLALYKERFFRKLDKADVRRRVTEYYADIVADELTDSPLTSDAARLLRERQLSPQDVVRRLGLRESTFLQELQARLGHITEHADFGTALALFLRPEFEAAVWEWLAGHPADPALKERGVERTIDNDISALEAIGVFAFLYGRQGHRFVLAVDEFEKVLSRGTRSARHEGSVLAFKKLLEVFAQTRSLLILSGLPDFMEILPPDAQQRISCLVRPTALSFEDARQYIRYSLGRSGTDAGLRPFSDEVIAYLVELAGGNARKVIRLCYHAYQAGAAAGTDITRAMIREVARDQFEVSSPQDVRAEIVRVLDSGGWAFEPDHRLGEDDGTQVTFWLPVGDNGTGLGVVVTQSILNEEEALRVAQQGEQVLAATTASSFVVLVVNGYLAGQLADTVTSEFARVFTYSPRRFPEDFAAAVKGFMQRLEATFNDDRISLIENRMAQLMRQTSSVRGSLDEMGSRLTSPAMLERAVARGVQRAFGAAAGTMNAQADISLPPTVALRFRQSALELQTWREALETSVDALFDGSDDPYGPPSVHTSLTRALGALYLQERTLSGFRDAVNRLLDRTPEERHRAASDSLGQLCSTYDRLTDGNADMLEQLGPLNELWQGAHPTSRGSLADRNTPHLLVLSLRSLARDVYDLCQSYYY</sequence>
<evidence type="ECO:0008006" key="3">
    <source>
        <dbReference type="Google" id="ProtNLM"/>
    </source>
</evidence>
<dbReference type="Proteomes" id="UP000028341">
    <property type="component" value="Unassembled WGS sequence"/>
</dbReference>
<evidence type="ECO:0000313" key="1">
    <source>
        <dbReference type="EMBL" id="KES09080.1"/>
    </source>
</evidence>
<dbReference type="SUPFAM" id="SSF52540">
    <property type="entry name" value="P-loop containing nucleoside triphosphate hydrolases"/>
    <property type="match status" value="1"/>
</dbReference>
<name>A0A081XZV7_STRTO</name>
<proteinExistence type="predicted"/>
<dbReference type="Gene3D" id="3.40.50.300">
    <property type="entry name" value="P-loop containing nucleotide triphosphate hydrolases"/>
    <property type="match status" value="1"/>
</dbReference>
<dbReference type="PANTHER" id="PTHR35894:SF1">
    <property type="entry name" value="PHOSPHORIBULOKINASE _ URIDINE KINASE FAMILY"/>
    <property type="match status" value="1"/>
</dbReference>
<evidence type="ECO:0000313" key="2">
    <source>
        <dbReference type="Proteomes" id="UP000028341"/>
    </source>
</evidence>